<dbReference type="AlphaFoldDB" id="A0A8S4PBQ3"/>
<feature type="chain" id="PRO_5035902834" evidence="1">
    <location>
        <begin position="23"/>
        <end position="103"/>
    </location>
</feature>
<keyword evidence="3" id="KW-1185">Reference proteome</keyword>
<dbReference type="EMBL" id="CAIIXF020000008">
    <property type="protein sequence ID" value="CAH1790640.1"/>
    <property type="molecule type" value="Genomic_DNA"/>
</dbReference>
<evidence type="ECO:0000313" key="3">
    <source>
        <dbReference type="Proteomes" id="UP000749559"/>
    </source>
</evidence>
<gene>
    <name evidence="2" type="ORF">OFUS_LOCUS15817</name>
</gene>
<reference evidence="2" key="1">
    <citation type="submission" date="2022-03" db="EMBL/GenBank/DDBJ databases">
        <authorList>
            <person name="Martin C."/>
        </authorList>
    </citation>
    <scope>NUCLEOTIDE SEQUENCE</scope>
</reference>
<comment type="caution">
    <text evidence="2">The sequence shown here is derived from an EMBL/GenBank/DDBJ whole genome shotgun (WGS) entry which is preliminary data.</text>
</comment>
<organism evidence="2 3">
    <name type="scientific">Owenia fusiformis</name>
    <name type="common">Polychaete worm</name>
    <dbReference type="NCBI Taxonomy" id="6347"/>
    <lineage>
        <taxon>Eukaryota</taxon>
        <taxon>Metazoa</taxon>
        <taxon>Spiralia</taxon>
        <taxon>Lophotrochozoa</taxon>
        <taxon>Annelida</taxon>
        <taxon>Polychaeta</taxon>
        <taxon>Sedentaria</taxon>
        <taxon>Canalipalpata</taxon>
        <taxon>Sabellida</taxon>
        <taxon>Oweniida</taxon>
        <taxon>Oweniidae</taxon>
        <taxon>Owenia</taxon>
    </lineage>
</organism>
<sequence>MKNIYKALSVLLVLALTMQASAARLRNRHNYLDSNAKKLAKRISSQEMTLEDLRQEVKNQGVDANPSDQIDEDDKPEFSWNQMKLLLEIFFVNTINENGQEQD</sequence>
<name>A0A8S4PBQ3_OWEFU</name>
<feature type="signal peptide" evidence="1">
    <location>
        <begin position="1"/>
        <end position="22"/>
    </location>
</feature>
<proteinExistence type="predicted"/>
<accession>A0A8S4PBQ3</accession>
<dbReference type="Proteomes" id="UP000749559">
    <property type="component" value="Unassembled WGS sequence"/>
</dbReference>
<evidence type="ECO:0000313" key="2">
    <source>
        <dbReference type="EMBL" id="CAH1790640.1"/>
    </source>
</evidence>
<evidence type="ECO:0000256" key="1">
    <source>
        <dbReference type="SAM" id="SignalP"/>
    </source>
</evidence>
<keyword evidence="1" id="KW-0732">Signal</keyword>
<protein>
    <submittedName>
        <fullName evidence="2">Uncharacterized protein</fullName>
    </submittedName>
</protein>